<name>A0A0H5R3V5_9EUKA</name>
<organism evidence="2">
    <name type="scientific">Spongospora subterranea</name>
    <dbReference type="NCBI Taxonomy" id="70186"/>
    <lineage>
        <taxon>Eukaryota</taxon>
        <taxon>Sar</taxon>
        <taxon>Rhizaria</taxon>
        <taxon>Endomyxa</taxon>
        <taxon>Phytomyxea</taxon>
        <taxon>Plasmodiophorida</taxon>
        <taxon>Plasmodiophoridae</taxon>
        <taxon>Spongospora</taxon>
    </lineage>
</organism>
<evidence type="ECO:0000313" key="2">
    <source>
        <dbReference type="EMBL" id="CRZ08808.1"/>
    </source>
</evidence>
<dbReference type="GO" id="GO:0007015">
    <property type="term" value="P:actin filament organization"/>
    <property type="evidence" value="ECO:0007669"/>
    <property type="project" value="TreeGrafter"/>
</dbReference>
<dbReference type="Gene3D" id="1.25.40.330">
    <property type="entry name" value="Adenylate cyclase-associated CAP, N-terminal domain"/>
    <property type="match status" value="1"/>
</dbReference>
<dbReference type="GO" id="GO:0005737">
    <property type="term" value="C:cytoplasm"/>
    <property type="evidence" value="ECO:0007669"/>
    <property type="project" value="TreeGrafter"/>
</dbReference>
<proteinExistence type="predicted"/>
<feature type="compositionally biased region" description="Pro residues" evidence="1">
    <location>
        <begin position="56"/>
        <end position="69"/>
    </location>
</feature>
<dbReference type="InterPro" id="IPR036222">
    <property type="entry name" value="CAP_N_sf"/>
</dbReference>
<dbReference type="PANTHER" id="PTHR10652:SF0">
    <property type="entry name" value="ADENYLYL CYCLASE-ASSOCIATED PROTEIN"/>
    <property type="match status" value="1"/>
</dbReference>
<reference evidence="2" key="1">
    <citation type="submission" date="2015-04" db="EMBL/GenBank/DDBJ databases">
        <title>The genome sequence of the plant pathogenic Rhizarian Plasmodiophora brassicae reveals insights in its biotrophic life cycle and the origin of chitin synthesis.</title>
        <authorList>
            <person name="Schwelm A."/>
            <person name="Fogelqvist J."/>
            <person name="Knaust A."/>
            <person name="Julke S."/>
            <person name="Lilja T."/>
            <person name="Dhandapani V."/>
            <person name="Bonilla-Rosso G."/>
            <person name="Karlsson M."/>
            <person name="Shevchenko A."/>
            <person name="Choi S.R."/>
            <person name="Kim H.G."/>
            <person name="Park J.Y."/>
            <person name="Lim Y.P."/>
            <person name="Ludwig-Muller J."/>
            <person name="Dixelius C."/>
        </authorList>
    </citation>
    <scope>NUCLEOTIDE SEQUENCE</scope>
    <source>
        <tissue evidence="2">Potato root galls</tissue>
    </source>
</reference>
<evidence type="ECO:0000256" key="1">
    <source>
        <dbReference type="SAM" id="MobiDB-lite"/>
    </source>
</evidence>
<sequence>MINIKHSFRQLRNALNEMKAYIKQYHTTGLEWNAKGKALKDFKSSAVPAAPNAAVVPPPPPAPCAPAAPTPSSATASAPAASGMSAVFAQINQGSAITKGSESRYKRYEGKEPPCRRAFRLSCCSCEKS</sequence>
<dbReference type="PANTHER" id="PTHR10652">
    <property type="entry name" value="ADENYLYL CYCLASE-ASSOCIATED PROTEIN"/>
    <property type="match status" value="1"/>
</dbReference>
<dbReference type="GO" id="GO:0008179">
    <property type="term" value="F:adenylate cyclase binding"/>
    <property type="evidence" value="ECO:0007669"/>
    <property type="project" value="TreeGrafter"/>
</dbReference>
<dbReference type="GO" id="GO:0003779">
    <property type="term" value="F:actin binding"/>
    <property type="evidence" value="ECO:0007669"/>
    <property type="project" value="InterPro"/>
</dbReference>
<dbReference type="AlphaFoldDB" id="A0A0H5R3V5"/>
<dbReference type="EMBL" id="HACM01008366">
    <property type="protein sequence ID" value="CRZ08808.1"/>
    <property type="molecule type" value="Transcribed_RNA"/>
</dbReference>
<dbReference type="GO" id="GO:0019933">
    <property type="term" value="P:cAMP-mediated signaling"/>
    <property type="evidence" value="ECO:0007669"/>
    <property type="project" value="TreeGrafter"/>
</dbReference>
<protein>
    <submittedName>
        <fullName evidence="2">Uncharacterized protein</fullName>
    </submittedName>
</protein>
<dbReference type="SUPFAM" id="SSF101278">
    <property type="entry name" value="N-terminal domain of adenylylcyclase associated protein, CAP"/>
    <property type="match status" value="1"/>
</dbReference>
<accession>A0A0H5R3V5</accession>
<dbReference type="InterPro" id="IPR001837">
    <property type="entry name" value="Adenylate_cyclase-assoc_CAP"/>
</dbReference>
<feature type="region of interest" description="Disordered" evidence="1">
    <location>
        <begin position="49"/>
        <end position="79"/>
    </location>
</feature>
<feature type="compositionally biased region" description="Low complexity" evidence="1">
    <location>
        <begin position="70"/>
        <end position="79"/>
    </location>
</feature>